<dbReference type="Pfam" id="PF13907">
    <property type="entry name" value="CHD1-like_C"/>
    <property type="match status" value="1"/>
</dbReference>
<dbReference type="Gene3D" id="1.10.10.60">
    <property type="entry name" value="Homeodomain-like"/>
    <property type="match status" value="1"/>
</dbReference>
<feature type="region of interest" description="Disordered" evidence="11">
    <location>
        <begin position="39"/>
        <end position="234"/>
    </location>
</feature>
<dbReference type="SMART" id="SM00490">
    <property type="entry name" value="HELICc"/>
    <property type="match status" value="1"/>
</dbReference>
<dbReference type="InterPro" id="IPR025260">
    <property type="entry name" value="CHD1-like_C"/>
</dbReference>
<feature type="compositionally biased region" description="Polar residues" evidence="11">
    <location>
        <begin position="1112"/>
        <end position="1135"/>
    </location>
</feature>
<gene>
    <name evidence="15" type="ORF">AYI70_g7562</name>
</gene>
<dbReference type="GO" id="GO:0005524">
    <property type="term" value="F:ATP binding"/>
    <property type="evidence" value="ECO:0007669"/>
    <property type="project" value="UniProtKB-KW"/>
</dbReference>
<dbReference type="SUPFAM" id="SSF54160">
    <property type="entry name" value="Chromo domain-like"/>
    <property type="match status" value="2"/>
</dbReference>
<feature type="compositionally biased region" description="Polar residues" evidence="11">
    <location>
        <begin position="1885"/>
        <end position="1899"/>
    </location>
</feature>
<dbReference type="GO" id="GO:0003677">
    <property type="term" value="F:DNA binding"/>
    <property type="evidence" value="ECO:0007669"/>
    <property type="project" value="UniProtKB-KW"/>
</dbReference>
<feature type="compositionally biased region" description="Basic residues" evidence="11">
    <location>
        <begin position="155"/>
        <end position="180"/>
    </location>
</feature>
<dbReference type="Proteomes" id="UP000187283">
    <property type="component" value="Unassembled WGS sequence"/>
</dbReference>
<proteinExistence type="inferred from homology"/>
<dbReference type="Gene3D" id="6.10.140.1440">
    <property type="match status" value="1"/>
</dbReference>
<dbReference type="GO" id="GO:0000785">
    <property type="term" value="C:chromatin"/>
    <property type="evidence" value="ECO:0007669"/>
    <property type="project" value="TreeGrafter"/>
</dbReference>
<feature type="compositionally biased region" description="Basic and acidic residues" evidence="11">
    <location>
        <begin position="1440"/>
        <end position="1453"/>
    </location>
</feature>
<feature type="compositionally biased region" description="Polar residues" evidence="11">
    <location>
        <begin position="1667"/>
        <end position="1688"/>
    </location>
</feature>
<evidence type="ECO:0000256" key="1">
    <source>
        <dbReference type="ARBA" id="ARBA00004123"/>
    </source>
</evidence>
<feature type="domain" description="Helicase C-terminal" evidence="14">
    <location>
        <begin position="785"/>
        <end position="944"/>
    </location>
</feature>
<feature type="region of interest" description="Disordered" evidence="11">
    <location>
        <begin position="1340"/>
        <end position="1366"/>
    </location>
</feature>
<dbReference type="InterPro" id="IPR049730">
    <property type="entry name" value="SNF2/RAD54-like_C"/>
</dbReference>
<evidence type="ECO:0000256" key="3">
    <source>
        <dbReference type="ARBA" id="ARBA00022737"/>
    </source>
</evidence>
<evidence type="ECO:0000256" key="9">
    <source>
        <dbReference type="ARBA" id="ARBA00023125"/>
    </source>
</evidence>
<dbReference type="CDD" id="cd18659">
    <property type="entry name" value="CD2_tandem"/>
    <property type="match status" value="1"/>
</dbReference>
<keyword evidence="7" id="KW-0067">ATP-binding</keyword>
<dbReference type="PANTHER" id="PTHR45623:SF14">
    <property type="entry name" value="CHROMODOMAIN-HELICASE-DNA-BINDING PROTEIN 1"/>
    <property type="match status" value="1"/>
</dbReference>
<feature type="compositionally biased region" description="Polar residues" evidence="11">
    <location>
        <begin position="1349"/>
        <end position="1362"/>
    </location>
</feature>
<keyword evidence="3" id="KW-0677">Repeat</keyword>
<dbReference type="SMART" id="SM01176">
    <property type="entry name" value="DUF4208"/>
    <property type="match status" value="1"/>
</dbReference>
<feature type="domain" description="Helicase ATP-binding" evidence="13">
    <location>
        <begin position="480"/>
        <end position="652"/>
    </location>
</feature>
<dbReference type="Pfam" id="PF00271">
    <property type="entry name" value="Helicase_C"/>
    <property type="match status" value="1"/>
</dbReference>
<evidence type="ECO:0000256" key="2">
    <source>
        <dbReference type="ARBA" id="ARBA00009220"/>
    </source>
</evidence>
<evidence type="ECO:0000256" key="11">
    <source>
        <dbReference type="SAM" id="MobiDB-lite"/>
    </source>
</evidence>
<feature type="compositionally biased region" description="Polar residues" evidence="11">
    <location>
        <begin position="55"/>
        <end position="103"/>
    </location>
</feature>
<feature type="compositionally biased region" description="Polar residues" evidence="11">
    <location>
        <begin position="1387"/>
        <end position="1404"/>
    </location>
</feature>
<dbReference type="CDD" id="cd18660">
    <property type="entry name" value="CD1_tandem"/>
    <property type="match status" value="1"/>
</dbReference>
<dbReference type="PROSITE" id="PS51192">
    <property type="entry name" value="HELICASE_ATP_BIND_1"/>
    <property type="match status" value="1"/>
</dbReference>
<dbReference type="SMART" id="SM00487">
    <property type="entry name" value="DEXDc"/>
    <property type="match status" value="1"/>
</dbReference>
<accession>A0A1R1XK28</accession>
<dbReference type="PANTHER" id="PTHR45623">
    <property type="entry name" value="CHROMODOMAIN-HELICASE-DNA-BINDING PROTEIN 3-RELATED-RELATED"/>
    <property type="match status" value="1"/>
</dbReference>
<dbReference type="InterPro" id="IPR014001">
    <property type="entry name" value="Helicase_ATP-bd"/>
</dbReference>
<feature type="region of interest" description="Disordered" evidence="11">
    <location>
        <begin position="1191"/>
        <end position="1229"/>
    </location>
</feature>
<dbReference type="OrthoDB" id="5857104at2759"/>
<evidence type="ECO:0000256" key="8">
    <source>
        <dbReference type="ARBA" id="ARBA00022853"/>
    </source>
</evidence>
<dbReference type="CDD" id="cd18793">
    <property type="entry name" value="SF2_C_SNF"/>
    <property type="match status" value="1"/>
</dbReference>
<dbReference type="STRING" id="133412.A0A1R1XK28"/>
<dbReference type="Gene3D" id="2.40.50.40">
    <property type="match status" value="2"/>
</dbReference>
<sequence length="1899" mass="214282">MDSPLGQGLNSYDPDDIIVDTFEEINGLESDEHLTKFPSRTLKSFSNSSSDSDLPYQNRNAPKKNQTLKYSSESDFENQLSSASYIPSNQNKVKRPSNTSQSKKVYRSYKESSNSDSNSYGSEKDGSFIASDDYSLSSSEPGSPDNSSDEEYGRPKRSSKKSKSKKAVRKSVRPVKKKKTFTFDSSDDSEYLGGSRYRSISKRASKPKSYYNNSDDGLSESSTAKPTRVSSRASNQFKYSENYEGFSDISSDESIKTKAKAKNKSVEPIVDEPEMYDVIEVVKDFRLKPNAETDDISDIQNLEFYIKWKGWSYQHATWEIIDSLREYKGFKKVENYFKSVVLNEYYFLNDPEVSRESIEQRNISREINREVLKEYLIAERIFSERPSQSPEDNPGAKEYLVKWQKQPYSASTWESADDMISQFPELADSYLDRNNLHIGGQKIFSVGRNRPAFKRIITQPEYLIGGELRDYQLTSLNWMAHLWSRNENGILADEMGLGKTIQTISFISYLFHTINLFGPFLVVVPLSTIGSWQKELKKWAPDMNSIAYIEDGRSRSIIREHEFYIDNSTKNRLKFNVLLTTYELVLKDREYLNSIKWAFMAVDEAHRLKNSDSQLHEALTSFDVANKLLITGTPLQNSVKELVALCCFLMPDKFADLDSDFDIKTAAGDPDQTRKISELHTKLKPYMLRRLKKDVEKSLPLKSERILRVELSPLQIHYYKNILTRNFSVLNRGVTGPGQLSLLNIMMELKKVSNHPFLFPNAEVVAKSTNDQLRAIISNSGKMLLLDKLLTRLKEDGHRVLIFSQMVRMLDIMSDYLSYKAYPFQRLDGSVPSEERKKSIEHFNMPNSPDFCFILSTRAGGLGINLETADTVIIFDSDWNPQNDLQAMARAHRIGQKRQVSVYRFVSKGTVEEDILERAKRKMVLEYCIIKGMDTSGLNLESSRKTNSNSSNSTGLNSTAVGSTPFNKDELVAILKFGAKNMFSQNNDNQTKLEEMDLDKIMQDAEHTETVAAGVAEDFLSQFQVADIDGSSFGIDNELGWSEIIPEDERLRAEAEAKAALEDELAWNTSRQRRRKKRVKYTDDGMQKSISDSEGISGSDNNSSNRPRKKNASGTNSSVKKRSSNSAGQSDPNSMSDKEIRALIRALLRFGDLKTRTQHVISDAELQDKNLESLEKFYSDFMKKCNDEIEKLNESPNQPNIEPEDEYSDSIESQRKKISDPNGSGSKKQQKNCLFMFQNTIQVNATVLVQRIDDLKVLFNKFDENGFAGPNMKNFRLGVPLKPVSKWSVQWGQRDDSFFLIGIFKHGFGNWEAIQKDPELGLGDKMFLNSMDEANFIKSTKTASTKSSGRSAQLSQSTSSTIIAPKSTHLARRGEYLLKVLKESRNSVVSSKKGHSTTPKAQSAKSKRLPPSRRKSKQNKDSSEESDFKLENKKRSKKSSNSEKTKPANDKVDASLADSSAEAINSSANVSTAIGAVGDLEEGEVSEYSSMDELECGDLLRPVKKFLKRLKEDADKCATNEGKINLIRECLLPIGRHIRSVVERKISQSNDKYYRENVSKLHKHLWVYVAYNWNRPVGHKHLTQLFEKLEASSSQFAMKSRLKKSPKSLSVSSAERNRSSSRTANKLKSDGFSKNLSPTGRDRSFGKKSSFSRESNINIDDDFSAPENFNSPNKVHSFNGSADPSQSGKLKTVKLKFDSGNYAASENSDSYLGVSSNNSAQFGSPSKHKSNMSRISQTGYLPKSIKLVNNTNRTNLLDGSRNDHELDNNSNREFAAAVVPKGGLGSPKKESSFDSTNFRYSNTVGYKHKPYATQPLHLQKASPPFSKSSLDGEQIPEDDIIISGISPKRHSFMYDNDSQDNTLKLSAKKRSSKTEIHPSNESDDIFNTSSPLSSPDHSE</sequence>
<comment type="similarity">
    <text evidence="2">Belongs to the SNF2/RAD54 helicase family. SWR1 subfamily.</text>
</comment>
<keyword evidence="5" id="KW-0378">Hydrolase</keyword>
<feature type="region of interest" description="Disordered" evidence="11">
    <location>
        <begin position="940"/>
        <end position="961"/>
    </location>
</feature>
<feature type="compositionally biased region" description="Low complexity" evidence="11">
    <location>
        <begin position="111"/>
        <end position="146"/>
    </location>
</feature>
<dbReference type="FunFam" id="3.40.50.10810:FF:000005">
    <property type="entry name" value="Photoperiod-independent early flowering 1"/>
    <property type="match status" value="1"/>
</dbReference>
<feature type="domain" description="Chromo" evidence="12">
    <location>
        <begin position="276"/>
        <end position="338"/>
    </location>
</feature>
<keyword evidence="4" id="KW-0547">Nucleotide-binding</keyword>
<feature type="compositionally biased region" description="Polar residues" evidence="11">
    <location>
        <begin position="210"/>
        <end position="234"/>
    </location>
</feature>
<name>A0A1R1XK28_9FUNG</name>
<dbReference type="PROSITE" id="PS50013">
    <property type="entry name" value="CHROMO_2"/>
    <property type="match status" value="2"/>
</dbReference>
<dbReference type="Gene3D" id="3.40.50.300">
    <property type="entry name" value="P-loop containing nucleotide triphosphate hydrolases"/>
    <property type="match status" value="1"/>
</dbReference>
<evidence type="ECO:0000256" key="6">
    <source>
        <dbReference type="ARBA" id="ARBA00022806"/>
    </source>
</evidence>
<dbReference type="SMART" id="SM00298">
    <property type="entry name" value="CHROMO"/>
    <property type="match status" value="2"/>
</dbReference>
<feature type="region of interest" description="Disordered" evidence="11">
    <location>
        <begin position="1600"/>
        <end position="1688"/>
    </location>
</feature>
<feature type="compositionally biased region" description="Low complexity" evidence="11">
    <location>
        <begin position="945"/>
        <end position="959"/>
    </location>
</feature>
<dbReference type="InterPro" id="IPR016197">
    <property type="entry name" value="Chromo-like_dom_sf"/>
</dbReference>
<keyword evidence="8" id="KW-0156">Chromatin regulator</keyword>
<feature type="region of interest" description="Disordered" evidence="11">
    <location>
        <begin position="1387"/>
        <end position="1457"/>
    </location>
</feature>
<feature type="compositionally biased region" description="Low complexity" evidence="11">
    <location>
        <begin position="1089"/>
        <end position="1104"/>
    </location>
</feature>
<keyword evidence="10" id="KW-0539">Nucleus</keyword>
<dbReference type="InterPro" id="IPR056302">
    <property type="entry name" value="CHD1-2/Hrp3_HTH"/>
</dbReference>
<dbReference type="Pfam" id="PF00385">
    <property type="entry name" value="Chromo"/>
    <property type="match status" value="2"/>
</dbReference>
<dbReference type="GO" id="GO:0140658">
    <property type="term" value="F:ATP-dependent chromatin remodeler activity"/>
    <property type="evidence" value="ECO:0007669"/>
    <property type="project" value="TreeGrafter"/>
</dbReference>
<feature type="compositionally biased region" description="Basic and acidic residues" evidence="11">
    <location>
        <begin position="1418"/>
        <end position="1433"/>
    </location>
</feature>
<dbReference type="Pfam" id="PF23588">
    <property type="entry name" value="HTH_CHD1_Hrp3"/>
    <property type="match status" value="1"/>
</dbReference>
<dbReference type="InterPro" id="IPR023780">
    <property type="entry name" value="Chromo_domain"/>
</dbReference>
<evidence type="ECO:0000259" key="12">
    <source>
        <dbReference type="PROSITE" id="PS50013"/>
    </source>
</evidence>
<dbReference type="InterPro" id="IPR038718">
    <property type="entry name" value="SNF2-like_sf"/>
</dbReference>
<evidence type="ECO:0000256" key="7">
    <source>
        <dbReference type="ARBA" id="ARBA00022840"/>
    </source>
</evidence>
<keyword evidence="6 15" id="KW-0347">Helicase</keyword>
<dbReference type="GO" id="GO:0034728">
    <property type="term" value="P:nucleosome organization"/>
    <property type="evidence" value="ECO:0007669"/>
    <property type="project" value="TreeGrafter"/>
</dbReference>
<evidence type="ECO:0000259" key="13">
    <source>
        <dbReference type="PROSITE" id="PS51192"/>
    </source>
</evidence>
<dbReference type="GO" id="GO:0004386">
    <property type="term" value="F:helicase activity"/>
    <property type="evidence" value="ECO:0007669"/>
    <property type="project" value="UniProtKB-KW"/>
</dbReference>
<feature type="region of interest" description="Disordered" evidence="11">
    <location>
        <begin position="1072"/>
        <end position="1137"/>
    </location>
</feature>
<dbReference type="InterPro" id="IPR001650">
    <property type="entry name" value="Helicase_C-like"/>
</dbReference>
<dbReference type="PROSITE" id="PS51194">
    <property type="entry name" value="HELICASE_CTER"/>
    <property type="match status" value="1"/>
</dbReference>
<dbReference type="Gene3D" id="3.40.50.10810">
    <property type="entry name" value="Tandem AAA-ATPase domain"/>
    <property type="match status" value="1"/>
</dbReference>
<evidence type="ECO:0000256" key="5">
    <source>
        <dbReference type="ARBA" id="ARBA00022801"/>
    </source>
</evidence>
<evidence type="ECO:0000313" key="16">
    <source>
        <dbReference type="Proteomes" id="UP000187283"/>
    </source>
</evidence>
<dbReference type="InterPro" id="IPR041150">
    <property type="entry name" value="Cdh1_DBD"/>
</dbReference>
<organism evidence="15 16">
    <name type="scientific">Smittium culicis</name>
    <dbReference type="NCBI Taxonomy" id="133412"/>
    <lineage>
        <taxon>Eukaryota</taxon>
        <taxon>Fungi</taxon>
        <taxon>Fungi incertae sedis</taxon>
        <taxon>Zoopagomycota</taxon>
        <taxon>Kickxellomycotina</taxon>
        <taxon>Harpellomycetes</taxon>
        <taxon>Harpellales</taxon>
        <taxon>Legeriomycetaceae</taxon>
        <taxon>Smittium</taxon>
    </lineage>
</organism>
<reference evidence="15 16" key="1">
    <citation type="submission" date="2017-01" db="EMBL/GenBank/DDBJ databases">
        <authorList>
            <person name="Mah S.A."/>
            <person name="Swanson W.J."/>
            <person name="Moy G.W."/>
            <person name="Vacquier V.D."/>
        </authorList>
    </citation>
    <scope>NUCLEOTIDE SEQUENCE [LARGE SCALE GENOMIC DNA]</scope>
    <source>
        <strain evidence="15 16">GSMNP</strain>
    </source>
</reference>
<dbReference type="SUPFAM" id="SSF52540">
    <property type="entry name" value="P-loop containing nucleoside triphosphate hydrolases"/>
    <property type="match status" value="2"/>
</dbReference>
<dbReference type="InterPro" id="IPR000953">
    <property type="entry name" value="Chromo/chromo_shadow_dom"/>
</dbReference>
<dbReference type="InterPro" id="IPR000330">
    <property type="entry name" value="SNF2_N"/>
</dbReference>
<feature type="domain" description="Chromo" evidence="12">
    <location>
        <begin position="376"/>
        <end position="442"/>
    </location>
</feature>
<feature type="region of interest" description="Disordered" evidence="11">
    <location>
        <begin position="1866"/>
        <end position="1899"/>
    </location>
</feature>
<evidence type="ECO:0000313" key="15">
    <source>
        <dbReference type="EMBL" id="OMJ14984.1"/>
    </source>
</evidence>
<dbReference type="InterPro" id="IPR027417">
    <property type="entry name" value="P-loop_NTPase"/>
</dbReference>
<feature type="compositionally biased region" description="Polar residues" evidence="11">
    <location>
        <begin position="1647"/>
        <end position="1658"/>
    </location>
</feature>
<dbReference type="GO" id="GO:0003682">
    <property type="term" value="F:chromatin binding"/>
    <property type="evidence" value="ECO:0007669"/>
    <property type="project" value="TreeGrafter"/>
</dbReference>
<feature type="compositionally biased region" description="Low complexity" evidence="11">
    <location>
        <begin position="44"/>
        <end position="53"/>
    </location>
</feature>
<feature type="compositionally biased region" description="Basic residues" evidence="11">
    <location>
        <begin position="1405"/>
        <end position="1417"/>
    </location>
</feature>
<protein>
    <submittedName>
        <fullName evidence="15">Chromodomain helicase hrp3</fullName>
    </submittedName>
</protein>
<feature type="region of interest" description="Disordered" evidence="11">
    <location>
        <begin position="1814"/>
        <end position="1834"/>
    </location>
</feature>
<dbReference type="EMBL" id="LSSN01002824">
    <property type="protein sequence ID" value="OMJ14984.1"/>
    <property type="molecule type" value="Genomic_DNA"/>
</dbReference>
<dbReference type="GO" id="GO:0042393">
    <property type="term" value="F:histone binding"/>
    <property type="evidence" value="ECO:0007669"/>
    <property type="project" value="TreeGrafter"/>
</dbReference>
<evidence type="ECO:0000259" key="14">
    <source>
        <dbReference type="PROSITE" id="PS51194"/>
    </source>
</evidence>
<dbReference type="GO" id="GO:0016887">
    <property type="term" value="F:ATP hydrolysis activity"/>
    <property type="evidence" value="ECO:0007669"/>
    <property type="project" value="TreeGrafter"/>
</dbReference>
<keyword evidence="9" id="KW-0238">DNA-binding</keyword>
<dbReference type="Pfam" id="PF18196">
    <property type="entry name" value="Cdh1_DBD_1"/>
    <property type="match status" value="1"/>
</dbReference>
<comment type="caution">
    <text evidence="15">The sequence shown here is derived from an EMBL/GenBank/DDBJ whole genome shotgun (WGS) entry which is preliminary data.</text>
</comment>
<dbReference type="Pfam" id="PF00176">
    <property type="entry name" value="SNF2-rel_dom"/>
    <property type="match status" value="1"/>
</dbReference>
<evidence type="ECO:0000256" key="4">
    <source>
        <dbReference type="ARBA" id="ARBA00022741"/>
    </source>
</evidence>
<comment type="subcellular location">
    <subcellularLocation>
        <location evidence="1">Nucleus</location>
    </subcellularLocation>
</comment>
<keyword evidence="16" id="KW-1185">Reference proteome</keyword>
<evidence type="ECO:0000256" key="10">
    <source>
        <dbReference type="ARBA" id="ARBA00023242"/>
    </source>
</evidence>
<dbReference type="FunFam" id="3.40.50.300:FF:000130">
    <property type="entry name" value="Chromodomain-helicase-DNA-binding protein 2 isoform 1"/>
    <property type="match status" value="1"/>
</dbReference>
<dbReference type="GO" id="GO:0005634">
    <property type="term" value="C:nucleus"/>
    <property type="evidence" value="ECO:0007669"/>
    <property type="project" value="UniProtKB-SubCell"/>
</dbReference>